<sequence>MIYVEQKTRVKRKMLDACIARQQTLITDLKNHIKSLFENENLAKGNLQDSLSTPVDPQIFEEANLLNNALNFANKELQQLHQLYSIEDLLHNKVELGAAVVTHLGTFFISADLEEVQMDGEFFMGLSSDSPFYLAMKGKRIGEMFIYKGTSYHIQDIF</sequence>
<organism evidence="1 2">
    <name type="scientific">Echinicola jeungdonensis</name>
    <dbReference type="NCBI Taxonomy" id="709343"/>
    <lineage>
        <taxon>Bacteria</taxon>
        <taxon>Pseudomonadati</taxon>
        <taxon>Bacteroidota</taxon>
        <taxon>Cytophagia</taxon>
        <taxon>Cytophagales</taxon>
        <taxon>Cyclobacteriaceae</taxon>
        <taxon>Echinicola</taxon>
    </lineage>
</organism>
<gene>
    <name evidence="1" type="ORF">ACFFUR_16320</name>
</gene>
<dbReference type="Proteomes" id="UP001589654">
    <property type="component" value="Unassembled WGS sequence"/>
</dbReference>
<accession>A0ABV5JA59</accession>
<evidence type="ECO:0008006" key="3">
    <source>
        <dbReference type="Google" id="ProtNLM"/>
    </source>
</evidence>
<proteinExistence type="predicted"/>
<dbReference type="RefSeq" id="WP_290249089.1">
    <property type="nucleotide sequence ID" value="NZ_JAUFQT010000002.1"/>
</dbReference>
<keyword evidence="2" id="KW-1185">Reference proteome</keyword>
<evidence type="ECO:0000313" key="1">
    <source>
        <dbReference type="EMBL" id="MFB9213382.1"/>
    </source>
</evidence>
<dbReference type="EMBL" id="JBHMEW010000068">
    <property type="protein sequence ID" value="MFB9213382.1"/>
    <property type="molecule type" value="Genomic_DNA"/>
</dbReference>
<name>A0ABV5JA59_9BACT</name>
<comment type="caution">
    <text evidence="1">The sequence shown here is derived from an EMBL/GenBank/DDBJ whole genome shotgun (WGS) entry which is preliminary data.</text>
</comment>
<evidence type="ECO:0000313" key="2">
    <source>
        <dbReference type="Proteomes" id="UP001589654"/>
    </source>
</evidence>
<protein>
    <recommendedName>
        <fullName evidence="3">Transcription elongation factor</fullName>
    </recommendedName>
</protein>
<reference evidence="1 2" key="1">
    <citation type="submission" date="2024-09" db="EMBL/GenBank/DDBJ databases">
        <authorList>
            <person name="Sun Q."/>
            <person name="Mori K."/>
        </authorList>
    </citation>
    <scope>NUCLEOTIDE SEQUENCE [LARGE SCALE GENOMIC DNA]</scope>
    <source>
        <strain evidence="1 2">CECT 7682</strain>
    </source>
</reference>